<evidence type="ECO:0000256" key="1">
    <source>
        <dbReference type="SAM" id="MobiDB-lite"/>
    </source>
</evidence>
<dbReference type="Proteomes" id="UP000275356">
    <property type="component" value="Unassembled WGS sequence"/>
</dbReference>
<name>A0A3N2D9B2_9MICO</name>
<comment type="caution">
    <text evidence="2">The sequence shown here is derived from an EMBL/GenBank/DDBJ whole genome shotgun (WGS) entry which is preliminary data.</text>
</comment>
<dbReference type="EMBL" id="RKHQ01000001">
    <property type="protein sequence ID" value="ROR96353.1"/>
    <property type="molecule type" value="Genomic_DNA"/>
</dbReference>
<feature type="region of interest" description="Disordered" evidence="1">
    <location>
        <begin position="30"/>
        <end position="54"/>
    </location>
</feature>
<keyword evidence="3" id="KW-1185">Reference proteome</keyword>
<evidence type="ECO:0000313" key="3">
    <source>
        <dbReference type="Proteomes" id="UP000275356"/>
    </source>
</evidence>
<accession>A0A3N2D9B2</accession>
<gene>
    <name evidence="2" type="ORF">EDD28_0936</name>
</gene>
<proteinExistence type="predicted"/>
<sequence>MSYDRSMPPAVPIEVEEAAGVLGEEKVDGAEELTEAEREAEIQRGSAAVAAISDPENADAIERLKGGS</sequence>
<reference evidence="2 3" key="1">
    <citation type="submission" date="2018-11" db="EMBL/GenBank/DDBJ databases">
        <title>Sequencing the genomes of 1000 actinobacteria strains.</title>
        <authorList>
            <person name="Klenk H.-P."/>
        </authorList>
    </citation>
    <scope>NUCLEOTIDE SEQUENCE [LARGE SCALE GENOMIC DNA]</scope>
    <source>
        <strain evidence="2 3">DSM 13521</strain>
    </source>
</reference>
<evidence type="ECO:0000313" key="2">
    <source>
        <dbReference type="EMBL" id="ROR96353.1"/>
    </source>
</evidence>
<feature type="compositionally biased region" description="Basic and acidic residues" evidence="1">
    <location>
        <begin position="30"/>
        <end position="42"/>
    </location>
</feature>
<dbReference type="AlphaFoldDB" id="A0A3N2D9B2"/>
<organism evidence="2 3">
    <name type="scientific">Salana multivorans</name>
    <dbReference type="NCBI Taxonomy" id="120377"/>
    <lineage>
        <taxon>Bacteria</taxon>
        <taxon>Bacillati</taxon>
        <taxon>Actinomycetota</taxon>
        <taxon>Actinomycetes</taxon>
        <taxon>Micrococcales</taxon>
        <taxon>Beutenbergiaceae</taxon>
        <taxon>Salana</taxon>
    </lineage>
</organism>
<dbReference type="RefSeq" id="WP_123738542.1">
    <property type="nucleotide sequence ID" value="NZ_CALFQU010000004.1"/>
</dbReference>
<protein>
    <submittedName>
        <fullName evidence="2">Uncharacterized protein</fullName>
    </submittedName>
</protein>